<keyword evidence="1" id="KW-0732">Signal</keyword>
<dbReference type="OrthoDB" id="10272353at2759"/>
<feature type="signal peptide" evidence="1">
    <location>
        <begin position="1"/>
        <end position="24"/>
    </location>
</feature>
<keyword evidence="3" id="KW-1185">Reference proteome</keyword>
<gene>
    <name evidence="2" type="ORF">SNEC2469_LOCUS14715</name>
</gene>
<evidence type="ECO:0000313" key="3">
    <source>
        <dbReference type="Proteomes" id="UP000601435"/>
    </source>
</evidence>
<name>A0A812T957_9DINO</name>
<accession>A0A812T957</accession>
<evidence type="ECO:0000256" key="1">
    <source>
        <dbReference type="SAM" id="SignalP"/>
    </source>
</evidence>
<dbReference type="EMBL" id="CAJNJA010023686">
    <property type="protein sequence ID" value="CAE7514794.1"/>
    <property type="molecule type" value="Genomic_DNA"/>
</dbReference>
<protein>
    <submittedName>
        <fullName evidence="2">Uncharacterized protein</fullName>
    </submittedName>
</protein>
<feature type="chain" id="PRO_5032664087" evidence="1">
    <location>
        <begin position="25"/>
        <end position="176"/>
    </location>
</feature>
<comment type="caution">
    <text evidence="2">The sequence shown here is derived from an EMBL/GenBank/DDBJ whole genome shotgun (WGS) entry which is preliminary data.</text>
</comment>
<sequence>MMSCGRHSAFLFLAASALPTAILGARAAGGDGTGNKQPGDACDCGYAGSTALQRSKNTCCGDGLICSATEKTCKPAVGAECKRKEWSFGTNCAVSTYGRLGGISCQKVREDDNGEQKHRCCVSNYGGEPPSTYQYAPIDGDDSTCCSGYAEDVKWPFPSDQKYNRRLCTSKSSWFR</sequence>
<evidence type="ECO:0000313" key="2">
    <source>
        <dbReference type="EMBL" id="CAE7514794.1"/>
    </source>
</evidence>
<dbReference type="AlphaFoldDB" id="A0A812T957"/>
<reference evidence="2" key="1">
    <citation type="submission" date="2021-02" db="EMBL/GenBank/DDBJ databases">
        <authorList>
            <person name="Dougan E. K."/>
            <person name="Rhodes N."/>
            <person name="Thang M."/>
            <person name="Chan C."/>
        </authorList>
    </citation>
    <scope>NUCLEOTIDE SEQUENCE</scope>
</reference>
<organism evidence="2 3">
    <name type="scientific">Symbiodinium necroappetens</name>
    <dbReference type="NCBI Taxonomy" id="1628268"/>
    <lineage>
        <taxon>Eukaryota</taxon>
        <taxon>Sar</taxon>
        <taxon>Alveolata</taxon>
        <taxon>Dinophyceae</taxon>
        <taxon>Suessiales</taxon>
        <taxon>Symbiodiniaceae</taxon>
        <taxon>Symbiodinium</taxon>
    </lineage>
</organism>
<proteinExistence type="predicted"/>
<dbReference type="Proteomes" id="UP000601435">
    <property type="component" value="Unassembled WGS sequence"/>
</dbReference>